<dbReference type="PROSITE" id="PS50110">
    <property type="entry name" value="RESPONSE_REGULATORY"/>
    <property type="match status" value="1"/>
</dbReference>
<dbReference type="Proteomes" id="UP000503278">
    <property type="component" value="Chromosome"/>
</dbReference>
<gene>
    <name evidence="4" type="ORF">HH214_10685</name>
</gene>
<keyword evidence="1 2" id="KW-0597">Phosphoprotein</keyword>
<organism evidence="4 5">
    <name type="scientific">Mucilaginibacter robiniae</name>
    <dbReference type="NCBI Taxonomy" id="2728022"/>
    <lineage>
        <taxon>Bacteria</taxon>
        <taxon>Pseudomonadati</taxon>
        <taxon>Bacteroidota</taxon>
        <taxon>Sphingobacteriia</taxon>
        <taxon>Sphingobacteriales</taxon>
        <taxon>Sphingobacteriaceae</taxon>
        <taxon>Mucilaginibacter</taxon>
    </lineage>
</organism>
<evidence type="ECO:0000256" key="1">
    <source>
        <dbReference type="ARBA" id="ARBA00022553"/>
    </source>
</evidence>
<dbReference type="SMART" id="SM00448">
    <property type="entry name" value="REC"/>
    <property type="match status" value="1"/>
</dbReference>
<evidence type="ECO:0000256" key="2">
    <source>
        <dbReference type="PROSITE-ProRule" id="PRU00169"/>
    </source>
</evidence>
<dbReference type="RefSeq" id="WP_169607535.1">
    <property type="nucleotide sequence ID" value="NZ_CP051682.1"/>
</dbReference>
<feature type="modified residue" description="4-aspartylphosphate" evidence="2">
    <location>
        <position position="53"/>
    </location>
</feature>
<dbReference type="InterPro" id="IPR050595">
    <property type="entry name" value="Bact_response_regulator"/>
</dbReference>
<dbReference type="PANTHER" id="PTHR44591">
    <property type="entry name" value="STRESS RESPONSE REGULATOR PROTEIN 1"/>
    <property type="match status" value="1"/>
</dbReference>
<evidence type="ECO:0000259" key="3">
    <source>
        <dbReference type="PROSITE" id="PS50110"/>
    </source>
</evidence>
<dbReference type="PANTHER" id="PTHR44591:SF3">
    <property type="entry name" value="RESPONSE REGULATORY DOMAIN-CONTAINING PROTEIN"/>
    <property type="match status" value="1"/>
</dbReference>
<accession>A0A7L5E7F1</accession>
<dbReference type="EMBL" id="CP051682">
    <property type="protein sequence ID" value="QJD96296.1"/>
    <property type="molecule type" value="Genomic_DNA"/>
</dbReference>
<dbReference type="KEGG" id="mrob:HH214_10685"/>
<evidence type="ECO:0000313" key="5">
    <source>
        <dbReference type="Proteomes" id="UP000503278"/>
    </source>
</evidence>
<name>A0A7L5E7F1_9SPHI</name>
<reference evidence="4 5" key="1">
    <citation type="submission" date="2020-04" db="EMBL/GenBank/DDBJ databases">
        <title>Genome sequencing of novel species.</title>
        <authorList>
            <person name="Heo J."/>
            <person name="Kim S.-J."/>
            <person name="Kim J.-S."/>
            <person name="Hong S.-B."/>
            <person name="Kwon S.-W."/>
        </authorList>
    </citation>
    <scope>NUCLEOTIDE SEQUENCE [LARGE SCALE GENOMIC DNA]</scope>
    <source>
        <strain evidence="4 5">F39-2</strain>
    </source>
</reference>
<sequence length="120" mass="13514">MPKRILLLDNNNDGLNLADEMMYYGYSDVHITSNCESVYSIAKSFQPDLIILDFLLINEQAKAVCHSVKQDDVLKNIPVVLISGHINKKTELSRDSYDALFIKPLNPETLALNINYLVAS</sequence>
<dbReference type="InterPro" id="IPR011006">
    <property type="entry name" value="CheY-like_superfamily"/>
</dbReference>
<proteinExistence type="predicted"/>
<protein>
    <submittedName>
        <fullName evidence="4">Response regulator</fullName>
    </submittedName>
</protein>
<dbReference type="GO" id="GO:0000160">
    <property type="term" value="P:phosphorelay signal transduction system"/>
    <property type="evidence" value="ECO:0007669"/>
    <property type="project" value="InterPro"/>
</dbReference>
<keyword evidence="5" id="KW-1185">Reference proteome</keyword>
<dbReference type="InterPro" id="IPR001789">
    <property type="entry name" value="Sig_transdc_resp-reg_receiver"/>
</dbReference>
<feature type="domain" description="Response regulatory" evidence="3">
    <location>
        <begin position="4"/>
        <end position="118"/>
    </location>
</feature>
<dbReference type="SUPFAM" id="SSF52172">
    <property type="entry name" value="CheY-like"/>
    <property type="match status" value="1"/>
</dbReference>
<evidence type="ECO:0000313" key="4">
    <source>
        <dbReference type="EMBL" id="QJD96296.1"/>
    </source>
</evidence>
<dbReference type="Gene3D" id="3.40.50.2300">
    <property type="match status" value="1"/>
</dbReference>
<dbReference type="AlphaFoldDB" id="A0A7L5E7F1"/>